<dbReference type="RefSeq" id="XP_001889382.1">
    <property type="nucleotide sequence ID" value="XM_001889347.1"/>
</dbReference>
<evidence type="ECO:0000259" key="2">
    <source>
        <dbReference type="Pfam" id="PF24764"/>
    </source>
</evidence>
<dbReference type="GeneID" id="6085054"/>
<dbReference type="PANTHER" id="PTHR46177:SF1">
    <property type="entry name" value="INTEGRASE CATALYTIC DOMAIN-CONTAINING PROTEIN"/>
    <property type="match status" value="1"/>
</dbReference>
<dbReference type="EMBL" id="DS547156">
    <property type="protein sequence ID" value="EDQ99971.1"/>
    <property type="molecule type" value="Genomic_DNA"/>
</dbReference>
<dbReference type="OrthoDB" id="5392716at2759"/>
<evidence type="ECO:0000313" key="4">
    <source>
        <dbReference type="Proteomes" id="UP000001194"/>
    </source>
</evidence>
<reference evidence="3 4" key="1">
    <citation type="journal article" date="2008" name="Nature">
        <title>The genome of Laccaria bicolor provides insights into mycorrhizal symbiosis.</title>
        <authorList>
            <person name="Martin F."/>
            <person name="Aerts A."/>
            <person name="Ahren D."/>
            <person name="Brun A."/>
            <person name="Danchin E.G.J."/>
            <person name="Duchaussoy F."/>
            <person name="Gibon J."/>
            <person name="Kohler A."/>
            <person name="Lindquist E."/>
            <person name="Pereda V."/>
            <person name="Salamov A."/>
            <person name="Shapiro H.J."/>
            <person name="Wuyts J."/>
            <person name="Blaudez D."/>
            <person name="Buee M."/>
            <person name="Brokstein P."/>
            <person name="Canbaeck B."/>
            <person name="Cohen D."/>
            <person name="Courty P.E."/>
            <person name="Coutinho P.M."/>
            <person name="Delaruelle C."/>
            <person name="Detter J.C."/>
            <person name="Deveau A."/>
            <person name="DiFazio S."/>
            <person name="Duplessis S."/>
            <person name="Fraissinet-Tachet L."/>
            <person name="Lucic E."/>
            <person name="Frey-Klett P."/>
            <person name="Fourrey C."/>
            <person name="Feussner I."/>
            <person name="Gay G."/>
            <person name="Grimwood J."/>
            <person name="Hoegger P.J."/>
            <person name="Jain P."/>
            <person name="Kilaru S."/>
            <person name="Labbe J."/>
            <person name="Lin Y.C."/>
            <person name="Legue V."/>
            <person name="Le Tacon F."/>
            <person name="Marmeisse R."/>
            <person name="Melayah D."/>
            <person name="Montanini B."/>
            <person name="Muratet M."/>
            <person name="Nehls U."/>
            <person name="Niculita-Hirzel H."/>
            <person name="Oudot-Le Secq M.P."/>
            <person name="Peter M."/>
            <person name="Quesneville H."/>
            <person name="Rajashekar B."/>
            <person name="Reich M."/>
            <person name="Rouhier N."/>
            <person name="Schmutz J."/>
            <person name="Yin T."/>
            <person name="Chalot M."/>
            <person name="Henrissat B."/>
            <person name="Kuees U."/>
            <person name="Lucas S."/>
            <person name="Van de Peer Y."/>
            <person name="Podila G.K."/>
            <person name="Polle A."/>
            <person name="Pukkila P.J."/>
            <person name="Richardson P.M."/>
            <person name="Rouze P."/>
            <person name="Sanders I.R."/>
            <person name="Stajich J.E."/>
            <person name="Tunlid A."/>
            <person name="Tuskan G."/>
            <person name="Grigoriev I.V."/>
        </authorList>
    </citation>
    <scope>NUCLEOTIDE SEQUENCE [LARGE SCALE GENOMIC DNA]</scope>
    <source>
        <strain evidence="4">S238N-H82 / ATCC MYA-4686</strain>
    </source>
</reference>
<dbReference type="InterPro" id="IPR058913">
    <property type="entry name" value="Integrase_dom_put"/>
</dbReference>
<evidence type="ECO:0000256" key="1">
    <source>
        <dbReference type="SAM" id="MobiDB-lite"/>
    </source>
</evidence>
<accession>B0DZN1</accession>
<dbReference type="InParanoid" id="B0DZN1"/>
<sequence length="674" mass="75284">MSSHNHNPMGKNQHATVPSVDDPRLAEVLTKFHREGLSSNSRIKQRLFAEYGISASVSSIKRWRNDLQLLGPRSKLQKLTEKEKEQVVLQQLDRDPSKGQGLGTIKNHIAHDQGIQLARDTISGIMHLHDADAFLAREPGAKRIHRVPKAPIGVHERWSGDGHDKLYKIGFPIWAVVDDATARWLAARVVPSNRMGDIIGYLFLCLVLKYKGLPLQFSTDCGSETTQLYGLVNALRQIFHPDYDIGTLPAHCYLRSVHNISIERSWLRLRLDFGDNAVTEYQKGPPSGNFKPEDPVHSQLSQWLWSKTLQLALDGFTEMRNGQKMRKDNEKAGPSGCSRNEAFFLPQNFGLVDKLLPLNDDQLKIVFEIKEFMGGDALLAFASPEFSEKAEIAYQSLGVTELTIHNAWHIFEALLPLFYILPPVLHQLITINLGSGLVAEGSALQHLSLCSSQWLSVHTVVLTFHFWLTRTMKQGFGVVNALCGYLESQSPKSQPSMTNHKKAPHIPTTILRIQGVTPLLLEQNATDMGGTFRQGYQAQASDPRLNKPSTAHGVEGGLNKLKNLSKAQTVVAERKAKREEANLVGTGIKVGATLWKIPEQGKMTKIEPIRVVHVFSPETETKDALGTLLGMVRKPFVDQYPDADMLTCKNTRRLNTSIKGFLWNSFTMNLSRGN</sequence>
<keyword evidence="4" id="KW-1185">Reference proteome</keyword>
<dbReference type="Proteomes" id="UP000001194">
    <property type="component" value="Unassembled WGS sequence"/>
</dbReference>
<dbReference type="AlphaFoldDB" id="B0DZN1"/>
<dbReference type="KEGG" id="lbc:LACBIDRAFT_334558"/>
<protein>
    <submittedName>
        <fullName evidence="3">Predicted protein</fullName>
    </submittedName>
</protein>
<feature type="domain" description="Integrase core" evidence="2">
    <location>
        <begin position="158"/>
        <end position="332"/>
    </location>
</feature>
<dbReference type="Pfam" id="PF24764">
    <property type="entry name" value="rva_4"/>
    <property type="match status" value="1"/>
</dbReference>
<dbReference type="HOGENOM" id="CLU_407718_0_0_1"/>
<name>B0DZN1_LACBS</name>
<feature type="region of interest" description="Disordered" evidence="1">
    <location>
        <begin position="1"/>
        <end position="22"/>
    </location>
</feature>
<gene>
    <name evidence="3" type="ORF">LACBIDRAFT_334558</name>
</gene>
<proteinExistence type="predicted"/>
<dbReference type="PANTHER" id="PTHR46177">
    <property type="entry name" value="INTEGRASE CATALYTIC DOMAIN-CONTAINING PROTEIN"/>
    <property type="match status" value="1"/>
</dbReference>
<evidence type="ECO:0000313" key="3">
    <source>
        <dbReference type="EMBL" id="EDQ99971.1"/>
    </source>
</evidence>
<organism evidence="4">
    <name type="scientific">Laccaria bicolor (strain S238N-H82 / ATCC MYA-4686)</name>
    <name type="common">Bicoloured deceiver</name>
    <name type="synonym">Laccaria laccata var. bicolor</name>
    <dbReference type="NCBI Taxonomy" id="486041"/>
    <lineage>
        <taxon>Eukaryota</taxon>
        <taxon>Fungi</taxon>
        <taxon>Dikarya</taxon>
        <taxon>Basidiomycota</taxon>
        <taxon>Agaricomycotina</taxon>
        <taxon>Agaricomycetes</taxon>
        <taxon>Agaricomycetidae</taxon>
        <taxon>Agaricales</taxon>
        <taxon>Agaricineae</taxon>
        <taxon>Hydnangiaceae</taxon>
        <taxon>Laccaria</taxon>
    </lineage>
</organism>